<sequence>MKLNLLIFCLISGLTPIFGAPEMEKKAAANSLDTSPAAKSNGDVLADACYYCAGVCSGYYCCDPRPNCFYASGGCWCSA</sequence>
<evidence type="ECO:0000313" key="3">
    <source>
        <dbReference type="Proteomes" id="UP000663419"/>
    </source>
</evidence>
<name>A0A8A1L7I1_AJEC8</name>
<dbReference type="Proteomes" id="UP000663419">
    <property type="component" value="Chromosome 1"/>
</dbReference>
<dbReference type="VEuPathDB" id="FungiDB:I7I53_08742"/>
<evidence type="ECO:0000256" key="1">
    <source>
        <dbReference type="SAM" id="SignalP"/>
    </source>
</evidence>
<dbReference type="EMBL" id="CP069102">
    <property type="protein sequence ID" value="QSS48675.1"/>
    <property type="molecule type" value="Genomic_DNA"/>
</dbReference>
<feature type="signal peptide" evidence="1">
    <location>
        <begin position="1"/>
        <end position="19"/>
    </location>
</feature>
<proteinExistence type="predicted"/>
<keyword evidence="1" id="KW-0732">Signal</keyword>
<accession>A0A8A1L7I1</accession>
<organism evidence="2 3">
    <name type="scientific">Ajellomyces capsulatus (strain H88)</name>
    <name type="common">Darling's disease fungus</name>
    <name type="synonym">Histoplasma capsulatum</name>
    <dbReference type="NCBI Taxonomy" id="544711"/>
    <lineage>
        <taxon>Eukaryota</taxon>
        <taxon>Fungi</taxon>
        <taxon>Dikarya</taxon>
        <taxon>Ascomycota</taxon>
        <taxon>Pezizomycotina</taxon>
        <taxon>Eurotiomycetes</taxon>
        <taxon>Eurotiomycetidae</taxon>
        <taxon>Onygenales</taxon>
        <taxon>Ajellomycetaceae</taxon>
        <taxon>Histoplasma</taxon>
    </lineage>
</organism>
<protein>
    <submittedName>
        <fullName evidence="2">Uncharacterized protein</fullName>
    </submittedName>
</protein>
<feature type="chain" id="PRO_5034297531" evidence="1">
    <location>
        <begin position="20"/>
        <end position="79"/>
    </location>
</feature>
<reference evidence="2" key="1">
    <citation type="submission" date="2021-01" db="EMBL/GenBank/DDBJ databases">
        <title>Chromosome-level genome assembly of a human fungal pathogen reveals clustering of transcriptionally co-regulated genes.</title>
        <authorList>
            <person name="Voorhies M."/>
            <person name="Cohen S."/>
            <person name="Shea T.P."/>
            <person name="Petrus S."/>
            <person name="Munoz J.F."/>
            <person name="Poplawski S."/>
            <person name="Goldman W.E."/>
            <person name="Michael T."/>
            <person name="Cuomo C.A."/>
            <person name="Sil A."/>
            <person name="Beyhan S."/>
        </authorList>
    </citation>
    <scope>NUCLEOTIDE SEQUENCE</scope>
    <source>
        <strain evidence="2">H88</strain>
    </source>
</reference>
<gene>
    <name evidence="2" type="ORF">I7I53_08742</name>
</gene>
<dbReference type="AlphaFoldDB" id="A0A8A1L7I1"/>
<evidence type="ECO:0000313" key="2">
    <source>
        <dbReference type="EMBL" id="QSS48675.1"/>
    </source>
</evidence>